<dbReference type="AlphaFoldDB" id="A0A922SUG0"/>
<sequence>MATAGVGTLHARLSLLAAIDVDALYQAKHRAAPSS</sequence>
<proteinExistence type="predicted"/>
<dbReference type="Proteomes" id="UP000249757">
    <property type="component" value="Unassembled WGS sequence"/>
</dbReference>
<evidence type="ECO:0000313" key="1">
    <source>
        <dbReference type="EMBL" id="KAI1518936.1"/>
    </source>
</evidence>
<protein>
    <submittedName>
        <fullName evidence="1">Uncharacterized protein</fullName>
    </submittedName>
</protein>
<dbReference type="EMBL" id="NRDI02000002">
    <property type="protein sequence ID" value="KAI1518936.1"/>
    <property type="molecule type" value="Genomic_DNA"/>
</dbReference>
<keyword evidence="2" id="KW-1185">Reference proteome</keyword>
<comment type="caution">
    <text evidence="1">The sequence shown here is derived from an EMBL/GenBank/DDBJ whole genome shotgun (WGS) entry which is preliminary data.</text>
</comment>
<accession>A0A922SUG0</accession>
<organism evidence="1 2">
    <name type="scientific">Pyrenophora tritici-repentis</name>
    <dbReference type="NCBI Taxonomy" id="45151"/>
    <lineage>
        <taxon>Eukaryota</taxon>
        <taxon>Fungi</taxon>
        <taxon>Dikarya</taxon>
        <taxon>Ascomycota</taxon>
        <taxon>Pezizomycotina</taxon>
        <taxon>Dothideomycetes</taxon>
        <taxon>Pleosporomycetidae</taxon>
        <taxon>Pleosporales</taxon>
        <taxon>Pleosporineae</taxon>
        <taxon>Pleosporaceae</taxon>
        <taxon>Pyrenophora</taxon>
    </lineage>
</organism>
<reference evidence="2" key="1">
    <citation type="journal article" date="2022" name="Microb. Genom.">
        <title>A global pangenome for the wheat fungal pathogen Pyrenophora tritici-repentis and prediction of effector protein structural homology.</title>
        <authorList>
            <person name="Moolhuijzen P.M."/>
            <person name="See P.T."/>
            <person name="Shi G."/>
            <person name="Powell H.R."/>
            <person name="Cockram J."/>
            <person name="Jorgensen L.N."/>
            <person name="Benslimane H."/>
            <person name="Strelkov S.E."/>
            <person name="Turner J."/>
            <person name="Liu Z."/>
            <person name="Moffat C.S."/>
        </authorList>
    </citation>
    <scope>NUCLEOTIDE SEQUENCE [LARGE SCALE GENOMIC DNA]</scope>
</reference>
<gene>
    <name evidence="1" type="ORF">Ptr86124_002064</name>
</gene>
<evidence type="ECO:0000313" key="2">
    <source>
        <dbReference type="Proteomes" id="UP000249757"/>
    </source>
</evidence>
<name>A0A922SUG0_9PLEO</name>